<evidence type="ECO:0000256" key="8">
    <source>
        <dbReference type="ARBA" id="ARBA00023139"/>
    </source>
</evidence>
<evidence type="ECO:0000256" key="2">
    <source>
        <dbReference type="ARBA" id="ARBA00022188"/>
    </source>
</evidence>
<proteinExistence type="predicted"/>
<evidence type="ECO:0000256" key="13">
    <source>
        <dbReference type="ARBA" id="ARBA00030379"/>
    </source>
</evidence>
<dbReference type="GO" id="GO:0005886">
    <property type="term" value="C:plasma membrane"/>
    <property type="evidence" value="ECO:0007669"/>
    <property type="project" value="UniProtKB-SubCell"/>
</dbReference>
<reference evidence="16 17" key="1">
    <citation type="journal article" date="2019" name="Genome Biol. Evol.">
        <title>Whole-Genome Sequencing of the Giant Devil Catfish, Bagarius yarrelli.</title>
        <authorList>
            <person name="Jiang W."/>
            <person name="Lv Y."/>
            <person name="Cheng L."/>
            <person name="Yang K."/>
            <person name="Chao B."/>
            <person name="Wang X."/>
            <person name="Li Y."/>
            <person name="Pan X."/>
            <person name="You X."/>
            <person name="Zhang Y."/>
            <person name="Yang J."/>
            <person name="Li J."/>
            <person name="Zhang X."/>
            <person name="Liu S."/>
            <person name="Sun C."/>
            <person name="Yang J."/>
            <person name="Shi Q."/>
        </authorList>
    </citation>
    <scope>NUCLEOTIDE SEQUENCE [LARGE SCALE GENOMIC DNA]</scope>
    <source>
        <strain evidence="16">JWS20170419001</strain>
        <tissue evidence="16">Muscle</tissue>
    </source>
</reference>
<feature type="transmembrane region" description="Helical" evidence="14">
    <location>
        <begin position="21"/>
        <end position="46"/>
    </location>
</feature>
<dbReference type="GO" id="GO:0002025">
    <property type="term" value="P:norepinephrine-epinephrine-mediated vasodilation involved in regulation of systemic arterial blood pressure"/>
    <property type="evidence" value="ECO:0007669"/>
    <property type="project" value="TreeGrafter"/>
</dbReference>
<dbReference type="PANTHER" id="PTHR24248">
    <property type="entry name" value="ADRENERGIC RECEPTOR-RELATED G-PROTEIN COUPLED RECEPTOR"/>
    <property type="match status" value="1"/>
</dbReference>
<evidence type="ECO:0000313" key="17">
    <source>
        <dbReference type="Proteomes" id="UP000319801"/>
    </source>
</evidence>
<protein>
    <recommendedName>
        <fullName evidence="2">Beta-2 adrenergic receptor</fullName>
    </recommendedName>
    <alternativeName>
        <fullName evidence="13">Beta-2 adrenoreceptor</fullName>
    </alternativeName>
</protein>
<keyword evidence="4 14" id="KW-0812">Transmembrane</keyword>
<dbReference type="GO" id="GO:0004938">
    <property type="term" value="F:alpha2-adrenergic receptor activity"/>
    <property type="evidence" value="ECO:0007669"/>
    <property type="project" value="UniProtKB-ARBA"/>
</dbReference>
<dbReference type="GO" id="GO:0071880">
    <property type="term" value="P:adenylate cyclase-activating adrenergic receptor signaling pathway"/>
    <property type="evidence" value="ECO:0007669"/>
    <property type="project" value="TreeGrafter"/>
</dbReference>
<dbReference type="EMBL" id="VCAZ01000172">
    <property type="protein sequence ID" value="TTC00277.1"/>
    <property type="molecule type" value="Genomic_DNA"/>
</dbReference>
<dbReference type="Proteomes" id="UP000319801">
    <property type="component" value="Unassembled WGS sequence"/>
</dbReference>
<keyword evidence="6" id="KW-0297">G-protein coupled receptor</keyword>
<evidence type="ECO:0000256" key="1">
    <source>
        <dbReference type="ARBA" id="ARBA00004651"/>
    </source>
</evidence>
<dbReference type="Gene3D" id="1.20.1070.10">
    <property type="entry name" value="Rhodopsin 7-helix transmembrane proteins"/>
    <property type="match status" value="1"/>
</dbReference>
<evidence type="ECO:0000256" key="9">
    <source>
        <dbReference type="ARBA" id="ARBA00023157"/>
    </source>
</evidence>
<evidence type="ECO:0000256" key="10">
    <source>
        <dbReference type="ARBA" id="ARBA00023170"/>
    </source>
</evidence>
<keyword evidence="9" id="KW-1015">Disulfide bond</keyword>
<feature type="transmembrane region" description="Helical" evidence="14">
    <location>
        <begin position="95"/>
        <end position="116"/>
    </location>
</feature>
<dbReference type="AlphaFoldDB" id="A0A556V9J8"/>
<dbReference type="SUPFAM" id="SSF81321">
    <property type="entry name" value="Family A G protein-coupled receptor-like"/>
    <property type="match status" value="1"/>
</dbReference>
<keyword evidence="11" id="KW-0807">Transducer</keyword>
<sequence length="173" mass="18416">MELNISNCTDSATDYSNSEKVILGIIIGLLVLAIVFGNILVIAVIARFQRLQTVTNCFISSLACADLIMGLFVVPFGACDILLDKWYFGNVFCIFWLSTDVMCVTASIETLCVIALDPLPSHHVASALPIAADQAAGVLGGPGRMGSGRPHILSAHTHELVVIQRFGSTLLPG</sequence>
<evidence type="ECO:0000259" key="15">
    <source>
        <dbReference type="PROSITE" id="PS50262"/>
    </source>
</evidence>
<accession>A0A556V9J8</accession>
<keyword evidence="10 16" id="KW-0675">Receptor</keyword>
<dbReference type="PRINTS" id="PR00237">
    <property type="entry name" value="GPCRRHODOPSN"/>
</dbReference>
<dbReference type="InterPro" id="IPR000276">
    <property type="entry name" value="GPCR_Rhodpsn"/>
</dbReference>
<feature type="transmembrane region" description="Helical" evidence="14">
    <location>
        <begin position="58"/>
        <end position="83"/>
    </location>
</feature>
<dbReference type="Pfam" id="PF00001">
    <property type="entry name" value="7tm_1"/>
    <property type="match status" value="1"/>
</dbReference>
<evidence type="ECO:0000256" key="6">
    <source>
        <dbReference type="ARBA" id="ARBA00023040"/>
    </source>
</evidence>
<gene>
    <name evidence="16" type="ORF">Baya_14620</name>
</gene>
<feature type="domain" description="G-protein coupled receptors family 1 profile" evidence="15">
    <location>
        <begin position="37"/>
        <end position="117"/>
    </location>
</feature>
<evidence type="ECO:0000256" key="3">
    <source>
        <dbReference type="ARBA" id="ARBA00022475"/>
    </source>
</evidence>
<evidence type="ECO:0000313" key="16">
    <source>
        <dbReference type="EMBL" id="TTC00277.1"/>
    </source>
</evidence>
<dbReference type="PANTHER" id="PTHR24248:SF21">
    <property type="entry name" value="BETA-2 ADRENERGIC RECEPTOR"/>
    <property type="match status" value="1"/>
</dbReference>
<evidence type="ECO:0000256" key="11">
    <source>
        <dbReference type="ARBA" id="ARBA00023224"/>
    </source>
</evidence>
<dbReference type="GO" id="GO:0043410">
    <property type="term" value="P:positive regulation of MAPK cascade"/>
    <property type="evidence" value="ECO:0007669"/>
    <property type="project" value="TreeGrafter"/>
</dbReference>
<keyword evidence="8" id="KW-0564">Palmitate</keyword>
<dbReference type="OrthoDB" id="8865834at2759"/>
<evidence type="ECO:0000256" key="14">
    <source>
        <dbReference type="SAM" id="Phobius"/>
    </source>
</evidence>
<name>A0A556V9J8_BAGYA</name>
<keyword evidence="5 14" id="KW-1133">Transmembrane helix</keyword>
<organism evidence="16 17">
    <name type="scientific">Bagarius yarrelli</name>
    <name type="common">Goonch</name>
    <name type="synonym">Bagrus yarrelli</name>
    <dbReference type="NCBI Taxonomy" id="175774"/>
    <lineage>
        <taxon>Eukaryota</taxon>
        <taxon>Metazoa</taxon>
        <taxon>Chordata</taxon>
        <taxon>Craniata</taxon>
        <taxon>Vertebrata</taxon>
        <taxon>Euteleostomi</taxon>
        <taxon>Actinopterygii</taxon>
        <taxon>Neopterygii</taxon>
        <taxon>Teleostei</taxon>
        <taxon>Ostariophysi</taxon>
        <taxon>Siluriformes</taxon>
        <taxon>Sisoridae</taxon>
        <taxon>Sisorinae</taxon>
        <taxon>Bagarius</taxon>
    </lineage>
</organism>
<keyword evidence="12" id="KW-0449">Lipoprotein</keyword>
<comment type="caution">
    <text evidence="16">The sequence shown here is derived from an EMBL/GenBank/DDBJ whole genome shotgun (WGS) entry which is preliminary data.</text>
</comment>
<dbReference type="GO" id="GO:0071881">
    <property type="term" value="P:adenylate cyclase-inhibiting adrenergic receptor signaling pathway"/>
    <property type="evidence" value="ECO:0007669"/>
    <property type="project" value="UniProtKB-ARBA"/>
</dbReference>
<evidence type="ECO:0000256" key="4">
    <source>
        <dbReference type="ARBA" id="ARBA00022692"/>
    </source>
</evidence>
<dbReference type="GO" id="GO:0051380">
    <property type="term" value="F:norepinephrine binding"/>
    <property type="evidence" value="ECO:0007669"/>
    <property type="project" value="TreeGrafter"/>
</dbReference>
<keyword evidence="7 14" id="KW-0472">Membrane</keyword>
<evidence type="ECO:0000256" key="7">
    <source>
        <dbReference type="ARBA" id="ARBA00023136"/>
    </source>
</evidence>
<dbReference type="GO" id="GO:0004941">
    <property type="term" value="F:beta2-adrenergic receptor activity"/>
    <property type="evidence" value="ECO:0007669"/>
    <property type="project" value="TreeGrafter"/>
</dbReference>
<dbReference type="InterPro" id="IPR017452">
    <property type="entry name" value="GPCR_Rhodpsn_7TM"/>
</dbReference>
<keyword evidence="17" id="KW-1185">Reference proteome</keyword>
<keyword evidence="3" id="KW-1003">Cell membrane</keyword>
<comment type="subcellular location">
    <subcellularLocation>
        <location evidence="1">Cell membrane</location>
        <topology evidence="1">Multi-pass membrane protein</topology>
    </subcellularLocation>
</comment>
<evidence type="ECO:0000256" key="5">
    <source>
        <dbReference type="ARBA" id="ARBA00022989"/>
    </source>
</evidence>
<evidence type="ECO:0000256" key="12">
    <source>
        <dbReference type="ARBA" id="ARBA00023288"/>
    </source>
</evidence>
<dbReference type="PROSITE" id="PS50262">
    <property type="entry name" value="G_PROTEIN_RECEP_F1_2"/>
    <property type="match status" value="1"/>
</dbReference>